<evidence type="ECO:0000259" key="11">
    <source>
        <dbReference type="PROSITE" id="PS50157"/>
    </source>
</evidence>
<keyword evidence="3 9" id="KW-0863">Zinc-finger</keyword>
<feature type="compositionally biased region" description="Polar residues" evidence="10">
    <location>
        <begin position="187"/>
        <end position="200"/>
    </location>
</feature>
<evidence type="ECO:0000313" key="14">
    <source>
        <dbReference type="EMBL" id="KAL3286023.1"/>
    </source>
</evidence>
<dbReference type="InterPro" id="IPR013087">
    <property type="entry name" value="Znf_C2H2_type"/>
</dbReference>
<feature type="compositionally biased region" description="Low complexity" evidence="10">
    <location>
        <begin position="35"/>
        <end position="52"/>
    </location>
</feature>
<evidence type="ECO:0000256" key="5">
    <source>
        <dbReference type="ARBA" id="ARBA00023015"/>
    </source>
</evidence>
<feature type="compositionally biased region" description="Low complexity" evidence="10">
    <location>
        <begin position="992"/>
        <end position="1006"/>
    </location>
</feature>
<organism evidence="14 15">
    <name type="scientific">Cryptolaemus montrouzieri</name>
    <dbReference type="NCBI Taxonomy" id="559131"/>
    <lineage>
        <taxon>Eukaryota</taxon>
        <taxon>Metazoa</taxon>
        <taxon>Ecdysozoa</taxon>
        <taxon>Arthropoda</taxon>
        <taxon>Hexapoda</taxon>
        <taxon>Insecta</taxon>
        <taxon>Pterygota</taxon>
        <taxon>Neoptera</taxon>
        <taxon>Endopterygota</taxon>
        <taxon>Coleoptera</taxon>
        <taxon>Polyphaga</taxon>
        <taxon>Cucujiformia</taxon>
        <taxon>Coccinelloidea</taxon>
        <taxon>Coccinellidae</taxon>
        <taxon>Scymninae</taxon>
        <taxon>Scymnini</taxon>
        <taxon>Cryptolaemus</taxon>
    </lineage>
</organism>
<keyword evidence="8" id="KW-0539">Nucleus</keyword>
<feature type="compositionally biased region" description="Basic and acidic residues" evidence="10">
    <location>
        <begin position="84"/>
        <end position="98"/>
    </location>
</feature>
<proteinExistence type="predicted"/>
<comment type="subcellular location">
    <subcellularLocation>
        <location evidence="1">Nucleus</location>
    </subcellularLocation>
</comment>
<evidence type="ECO:0000256" key="10">
    <source>
        <dbReference type="SAM" id="MobiDB-lite"/>
    </source>
</evidence>
<dbReference type="InterPro" id="IPR051066">
    <property type="entry name" value="Trans_reg/Corepressor"/>
</dbReference>
<feature type="domain" description="ELM2" evidence="12">
    <location>
        <begin position="753"/>
        <end position="842"/>
    </location>
</feature>
<gene>
    <name evidence="14" type="ORF">HHI36_000536</name>
</gene>
<dbReference type="GO" id="GO:0003677">
    <property type="term" value="F:DNA binding"/>
    <property type="evidence" value="ECO:0007669"/>
    <property type="project" value="UniProtKB-KW"/>
</dbReference>
<feature type="region of interest" description="Disordered" evidence="10">
    <location>
        <begin position="170"/>
        <end position="200"/>
    </location>
</feature>
<dbReference type="SUPFAM" id="SSF46689">
    <property type="entry name" value="Homeodomain-like"/>
    <property type="match status" value="1"/>
</dbReference>
<dbReference type="InterPro" id="IPR001005">
    <property type="entry name" value="SANT/Myb"/>
</dbReference>
<accession>A0ABD2P580</accession>
<dbReference type="PROSITE" id="PS00028">
    <property type="entry name" value="ZINC_FINGER_C2H2_1"/>
    <property type="match status" value="3"/>
</dbReference>
<sequence>MMYKSFSSFIISHMILQIPQSSTSKNSTSPNITQSKVTTTTPSSSSPATSTKPEPKPVECNLCHRKFKNIPALNGHMRLHGGYFKKDTDNKKAEKKDSNAPPLQTASVSVRALIEEKIINRRTTTNSQQTPKSSEESTKCSTAPPLFPLTVHSSTTSNDLDSKITSFVVPAPPQQSTEKSRRHSDAESFSNTRATSTTQQEADNLADLILKREKVAIKRATSDPGQQQLIQFQPSDSFTLTGVTYQADDGGYLSPPLQDEVFTQVQDNMLLQGVDAQQLASIQFQADTILHDENEQQLHDIALDDYASLQGESPSYQSNRSVNQDLQAVLDSPLPESLADFSTFHANSGLDISSPNYQTQSPAAYTNSPHTSIPTQSPLQSPSIRHDSPGFAYPTPPASHEAQSPCFGQNAPLPMVSPKQNDFAQVPERGVDEPPQVSSPLTAAFFTSTMSSSAAVEEALEEVLPGESIAADDIYPLSDSPDSPSPVSVNLTPSQSPLSNLPSSSASTPISNSTNTFSAPQNFINFSMSPQYTFQSQMLPNSDDPLLSSSPKDCVTRKKIELNGVPLRLISNHGLIDLNSGNFAGILVDANGEIKLIQTGNTPLQAKNFVIANTSIIQSSEVSSEEKNSPRLHRILKGVQCSTKQIIARPKQTIETRKEENNDVFLSPTTIPSSPIKVSRKRPRSETLQLPILHQSKLRASRSKPQGFTTYTPQPILSPNRYGTGLYCNIKPKQDDESCTWGTEPVPETDSTPHINVGPQFQCRIPAVSEMPDRYYRDRKHEDLLWDPGINRCIDSEVDMYLDFACCAAVPGGGRNKEYAMHLLNMCGGNIHEAMLKLMQPSPSLPSDHPLLCYQYSESDKWSVTETELFYKSLLKYDKDFHTIAQEIGTKTVKQCIQFYYIWKKVCTEEHRRIKQMREQKLSTRNIMMDLDFEDKVFPDAKLLGIVESGSPMPSQENRNFICEFTDCSASFNSRAALNGHIRIHGGTTRNSPTPSSEKRSSTTSSLCHPDSTEDYPCKICGKIFTKIKSRSAHMKSHRPMDTEPSRKREKEAPLSSCATSYDNISVPSHYNT</sequence>
<keyword evidence="2" id="KW-0479">Metal-binding</keyword>
<feature type="region of interest" description="Disordered" evidence="10">
    <location>
        <begin position="81"/>
        <end position="146"/>
    </location>
</feature>
<feature type="domain" description="C2H2-type" evidence="11">
    <location>
        <begin position="961"/>
        <end position="990"/>
    </location>
</feature>
<dbReference type="SMART" id="SM00355">
    <property type="entry name" value="ZnF_C2H2"/>
    <property type="match status" value="3"/>
</dbReference>
<feature type="region of interest" description="Disordered" evidence="10">
    <location>
        <begin position="983"/>
        <end position="1011"/>
    </location>
</feature>
<evidence type="ECO:0000256" key="7">
    <source>
        <dbReference type="ARBA" id="ARBA00023163"/>
    </source>
</evidence>
<evidence type="ECO:0000256" key="8">
    <source>
        <dbReference type="ARBA" id="ARBA00023242"/>
    </source>
</evidence>
<dbReference type="InterPro" id="IPR000949">
    <property type="entry name" value="ELM2_dom"/>
</dbReference>
<feature type="region of interest" description="Disordered" evidence="10">
    <location>
        <begin position="352"/>
        <end position="416"/>
    </location>
</feature>
<dbReference type="Pfam" id="PF00249">
    <property type="entry name" value="Myb_DNA-binding"/>
    <property type="match status" value="1"/>
</dbReference>
<dbReference type="Gene3D" id="3.30.160.60">
    <property type="entry name" value="Classic Zinc Finger"/>
    <property type="match status" value="3"/>
</dbReference>
<dbReference type="PROSITE" id="PS51156">
    <property type="entry name" value="ELM2"/>
    <property type="match status" value="1"/>
</dbReference>
<dbReference type="EMBL" id="JABFTP020000185">
    <property type="protein sequence ID" value="KAL3286023.1"/>
    <property type="molecule type" value="Genomic_DNA"/>
</dbReference>
<evidence type="ECO:0000256" key="2">
    <source>
        <dbReference type="ARBA" id="ARBA00022723"/>
    </source>
</evidence>
<feature type="domain" description="C2H2-type" evidence="11">
    <location>
        <begin position="58"/>
        <end position="85"/>
    </location>
</feature>
<dbReference type="PANTHER" id="PTHR16089:SF40">
    <property type="entry name" value="SUPPRESSOR OF ACTIVATED EGL-4 PROTEIN 1"/>
    <property type="match status" value="1"/>
</dbReference>
<keyword evidence="7" id="KW-0804">Transcription</keyword>
<evidence type="ECO:0000256" key="3">
    <source>
        <dbReference type="ARBA" id="ARBA00022771"/>
    </source>
</evidence>
<dbReference type="Pfam" id="PF13912">
    <property type="entry name" value="zf-C2H2_6"/>
    <property type="match status" value="2"/>
</dbReference>
<dbReference type="InterPro" id="IPR009057">
    <property type="entry name" value="Homeodomain-like_sf"/>
</dbReference>
<evidence type="ECO:0000256" key="6">
    <source>
        <dbReference type="ARBA" id="ARBA00023125"/>
    </source>
</evidence>
<dbReference type="SUPFAM" id="SSF57667">
    <property type="entry name" value="beta-beta-alpha zinc fingers"/>
    <property type="match status" value="1"/>
</dbReference>
<dbReference type="Pfam" id="PF01448">
    <property type="entry name" value="ELM2"/>
    <property type="match status" value="1"/>
</dbReference>
<feature type="compositionally biased region" description="Polar residues" evidence="10">
    <location>
        <begin position="20"/>
        <end position="34"/>
    </location>
</feature>
<dbReference type="PROSITE" id="PS50157">
    <property type="entry name" value="ZINC_FINGER_C2H2_2"/>
    <property type="match status" value="3"/>
</dbReference>
<dbReference type="SMART" id="SM01189">
    <property type="entry name" value="ELM2"/>
    <property type="match status" value="1"/>
</dbReference>
<feature type="domain" description="C2H2-type" evidence="11">
    <location>
        <begin position="1016"/>
        <end position="1043"/>
    </location>
</feature>
<dbReference type="AlphaFoldDB" id="A0ABD2P580"/>
<evidence type="ECO:0000256" key="1">
    <source>
        <dbReference type="ARBA" id="ARBA00004123"/>
    </source>
</evidence>
<dbReference type="Proteomes" id="UP001516400">
    <property type="component" value="Unassembled WGS sequence"/>
</dbReference>
<comment type="caution">
    <text evidence="14">The sequence shown here is derived from an EMBL/GenBank/DDBJ whole genome shotgun (WGS) entry which is preliminary data.</text>
</comment>
<feature type="domain" description="SANT" evidence="13">
    <location>
        <begin position="857"/>
        <end position="908"/>
    </location>
</feature>
<feature type="region of interest" description="Disordered" evidence="10">
    <location>
        <begin position="1031"/>
        <end position="1073"/>
    </location>
</feature>
<dbReference type="Gene3D" id="1.10.10.60">
    <property type="entry name" value="Homeodomain-like"/>
    <property type="match status" value="1"/>
</dbReference>
<reference evidence="14 15" key="1">
    <citation type="journal article" date="2021" name="BMC Biol.">
        <title>Horizontally acquired antibacterial genes associated with adaptive radiation of ladybird beetles.</title>
        <authorList>
            <person name="Li H.S."/>
            <person name="Tang X.F."/>
            <person name="Huang Y.H."/>
            <person name="Xu Z.Y."/>
            <person name="Chen M.L."/>
            <person name="Du X.Y."/>
            <person name="Qiu B.Y."/>
            <person name="Chen P.T."/>
            <person name="Zhang W."/>
            <person name="Slipinski A."/>
            <person name="Escalona H.E."/>
            <person name="Waterhouse R.M."/>
            <person name="Zwick A."/>
            <person name="Pang H."/>
        </authorList>
    </citation>
    <scope>NUCLEOTIDE SEQUENCE [LARGE SCALE GENOMIC DNA]</scope>
    <source>
        <strain evidence="14">SYSU2018</strain>
    </source>
</reference>
<dbReference type="PANTHER" id="PTHR16089">
    <property type="entry name" value="REST COREPRESSOR COREST PROTEIN-RELATED"/>
    <property type="match status" value="1"/>
</dbReference>
<dbReference type="GO" id="GO:0008270">
    <property type="term" value="F:zinc ion binding"/>
    <property type="evidence" value="ECO:0007669"/>
    <property type="project" value="UniProtKB-KW"/>
</dbReference>
<feature type="compositionally biased region" description="Basic and acidic residues" evidence="10">
    <location>
        <begin position="1039"/>
        <end position="1053"/>
    </location>
</feature>
<feature type="region of interest" description="Disordered" evidence="10">
    <location>
        <begin position="472"/>
        <end position="514"/>
    </location>
</feature>
<dbReference type="FunFam" id="1.10.10.60:FF:000012">
    <property type="entry name" value="Metastasis-associated 1 family, member 3"/>
    <property type="match status" value="1"/>
</dbReference>
<dbReference type="GO" id="GO:0005634">
    <property type="term" value="C:nucleus"/>
    <property type="evidence" value="ECO:0007669"/>
    <property type="project" value="UniProtKB-SubCell"/>
</dbReference>
<keyword evidence="4" id="KW-0862">Zinc</keyword>
<feature type="region of interest" description="Disordered" evidence="10">
    <location>
        <begin position="20"/>
        <end position="57"/>
    </location>
</feature>
<evidence type="ECO:0000259" key="13">
    <source>
        <dbReference type="PROSITE" id="PS51293"/>
    </source>
</evidence>
<keyword evidence="6" id="KW-0238">DNA-binding</keyword>
<evidence type="ECO:0000256" key="9">
    <source>
        <dbReference type="PROSITE-ProRule" id="PRU00042"/>
    </source>
</evidence>
<dbReference type="InterPro" id="IPR017884">
    <property type="entry name" value="SANT_dom"/>
</dbReference>
<evidence type="ECO:0000313" key="15">
    <source>
        <dbReference type="Proteomes" id="UP001516400"/>
    </source>
</evidence>
<feature type="compositionally biased region" description="Polar residues" evidence="10">
    <location>
        <begin position="352"/>
        <end position="383"/>
    </location>
</feature>
<evidence type="ECO:0000256" key="4">
    <source>
        <dbReference type="ARBA" id="ARBA00022833"/>
    </source>
</evidence>
<dbReference type="InterPro" id="IPR036236">
    <property type="entry name" value="Znf_C2H2_sf"/>
</dbReference>
<keyword evidence="15" id="KW-1185">Reference proteome</keyword>
<feature type="compositionally biased region" description="Polar residues" evidence="10">
    <location>
        <begin position="121"/>
        <end position="132"/>
    </location>
</feature>
<evidence type="ECO:0000259" key="12">
    <source>
        <dbReference type="PROSITE" id="PS51156"/>
    </source>
</evidence>
<protein>
    <submittedName>
        <fullName evidence="14">Uncharacterized protein</fullName>
    </submittedName>
</protein>
<feature type="region of interest" description="Disordered" evidence="10">
    <location>
        <begin position="665"/>
        <end position="685"/>
    </location>
</feature>
<name>A0ABD2P580_9CUCU</name>
<keyword evidence="5" id="KW-0805">Transcription regulation</keyword>
<dbReference type="SMART" id="SM00717">
    <property type="entry name" value="SANT"/>
    <property type="match status" value="1"/>
</dbReference>
<dbReference type="PROSITE" id="PS51293">
    <property type="entry name" value="SANT"/>
    <property type="match status" value="1"/>
</dbReference>
<feature type="compositionally biased region" description="Polar residues" evidence="10">
    <location>
        <begin position="1057"/>
        <end position="1073"/>
    </location>
</feature>